<evidence type="ECO:0000259" key="2">
    <source>
        <dbReference type="Pfam" id="PF01243"/>
    </source>
</evidence>
<accession>A0ABZ1I917</accession>
<dbReference type="Pfam" id="PF01243">
    <property type="entry name" value="PNPOx_N"/>
    <property type="match status" value="1"/>
</dbReference>
<dbReference type="RefSeq" id="WP_326833761.1">
    <property type="nucleotide sequence ID" value="NZ_CP142149.1"/>
</dbReference>
<dbReference type="Proteomes" id="UP001330812">
    <property type="component" value="Chromosome"/>
</dbReference>
<dbReference type="InterPro" id="IPR011576">
    <property type="entry name" value="Pyridox_Oxase_N"/>
</dbReference>
<dbReference type="PANTHER" id="PTHR35176:SF4">
    <property type="entry name" value="PYRIDOXAMINE 5'-PHOSPHATE OXIDASE-RELATED FMN-BINDING"/>
    <property type="match status" value="1"/>
</dbReference>
<dbReference type="InterPro" id="IPR012349">
    <property type="entry name" value="Split_barrel_FMN-bd"/>
</dbReference>
<evidence type="ECO:0000313" key="4">
    <source>
        <dbReference type="Proteomes" id="UP001330812"/>
    </source>
</evidence>
<keyword evidence="4" id="KW-1185">Reference proteome</keyword>
<dbReference type="EMBL" id="CP142149">
    <property type="protein sequence ID" value="WSE30945.1"/>
    <property type="molecule type" value="Genomic_DNA"/>
</dbReference>
<evidence type="ECO:0000256" key="1">
    <source>
        <dbReference type="ARBA" id="ARBA00023002"/>
    </source>
</evidence>
<keyword evidence="1" id="KW-0560">Oxidoreductase</keyword>
<gene>
    <name evidence="3" type="ORF">VSH64_02205</name>
</gene>
<dbReference type="InterPro" id="IPR052019">
    <property type="entry name" value="F420H2_bilvrd_red/Heme_oxyg"/>
</dbReference>
<organism evidence="3 4">
    <name type="scientific">Amycolatopsis rhabdoformis</name>
    <dbReference type="NCBI Taxonomy" id="1448059"/>
    <lineage>
        <taxon>Bacteria</taxon>
        <taxon>Bacillati</taxon>
        <taxon>Actinomycetota</taxon>
        <taxon>Actinomycetes</taxon>
        <taxon>Pseudonocardiales</taxon>
        <taxon>Pseudonocardiaceae</taxon>
        <taxon>Amycolatopsis</taxon>
    </lineage>
</organism>
<dbReference type="SUPFAM" id="SSF50475">
    <property type="entry name" value="FMN-binding split barrel"/>
    <property type="match status" value="1"/>
</dbReference>
<protein>
    <submittedName>
        <fullName evidence="3">Pyridoxamine 5'-phosphate oxidase family protein</fullName>
    </submittedName>
</protein>
<dbReference type="PANTHER" id="PTHR35176">
    <property type="entry name" value="HEME OXYGENASE HI_0854-RELATED"/>
    <property type="match status" value="1"/>
</dbReference>
<name>A0ABZ1I917_9PSEU</name>
<feature type="domain" description="Pyridoxamine 5'-phosphate oxidase N-terminal" evidence="2">
    <location>
        <begin position="32"/>
        <end position="137"/>
    </location>
</feature>
<evidence type="ECO:0000313" key="3">
    <source>
        <dbReference type="EMBL" id="WSE30945.1"/>
    </source>
</evidence>
<dbReference type="Gene3D" id="2.30.110.10">
    <property type="entry name" value="Electron Transport, Fmn-binding Protein, Chain A"/>
    <property type="match status" value="1"/>
</dbReference>
<reference evidence="3 4" key="1">
    <citation type="journal article" date="2015" name="Int. J. Syst. Evol. Microbiol.">
        <title>Amycolatopsis rhabdoformis sp. nov., an actinomycete isolated from a tropical forest soil.</title>
        <authorList>
            <person name="Souza W.R."/>
            <person name="Silva R.E."/>
            <person name="Goodfellow M."/>
            <person name="Busarakam K."/>
            <person name="Figueiro F.S."/>
            <person name="Ferreira D."/>
            <person name="Rodrigues-Filho E."/>
            <person name="Moraes L.A.B."/>
            <person name="Zucchi T.D."/>
        </authorList>
    </citation>
    <scope>NUCLEOTIDE SEQUENCE [LARGE SCALE GENOMIC DNA]</scope>
    <source>
        <strain evidence="3 4">NCIMB 14900</strain>
    </source>
</reference>
<proteinExistence type="predicted"/>
<sequence>MDGPTATRPHMPGYGIAPASAGLLPWQWAHERLRTSHDYWLASVTPAGAPHLMPVWAVWTGEVLWFSSSLRSVKARNVAAGSAVSVATEDPEEPVVLSGAAEIVTDADEIRGFLDAMNAKYETSYGIDFLDPAVNASVRVRPATVFALREKDFTTSPTRWEFPR</sequence>